<dbReference type="AlphaFoldDB" id="A0A0R0CNB1"/>
<dbReference type="InterPro" id="IPR003718">
    <property type="entry name" value="OsmC/Ohr_fam"/>
</dbReference>
<dbReference type="RefSeq" id="WP_057657222.1">
    <property type="nucleotide sequence ID" value="NZ_LDJL01000004.1"/>
</dbReference>
<sequence>MTAATQTVSISLEQQQDYAFLVRFDGTTIANLMTDEPAPLGAGAGPNPTRMLAVAVANCLSASLLFAMRKYKNQPGPLKTHATATLQANDHGRLRVAHIQVDINLAEPAQSHQTLERLLGQFENFCVVTESVRQGVDVSVSIRDSQGTLLHGSSG</sequence>
<keyword evidence="2" id="KW-1185">Reference proteome</keyword>
<accession>A0A0R0CNB1</accession>
<dbReference type="InterPro" id="IPR015946">
    <property type="entry name" value="KH_dom-like_a/b"/>
</dbReference>
<dbReference type="SUPFAM" id="SSF82784">
    <property type="entry name" value="OsmC-like"/>
    <property type="match status" value="1"/>
</dbReference>
<reference evidence="1 2" key="1">
    <citation type="submission" date="2015-05" db="EMBL/GenBank/DDBJ databases">
        <title>Genome sequencing and analysis of members of genus Stenotrophomonas.</title>
        <authorList>
            <person name="Patil P.P."/>
            <person name="Midha S."/>
            <person name="Patil P.B."/>
        </authorList>
    </citation>
    <scope>NUCLEOTIDE SEQUENCE [LARGE SCALE GENOMIC DNA]</scope>
    <source>
        <strain evidence="1 2">DSM 21858</strain>
    </source>
</reference>
<name>A0A0R0CNB1_9GAMM</name>
<proteinExistence type="predicted"/>
<dbReference type="InterPro" id="IPR036102">
    <property type="entry name" value="OsmC/Ohrsf"/>
</dbReference>
<dbReference type="EMBL" id="LDJL01000004">
    <property type="protein sequence ID" value="KRG70902.1"/>
    <property type="molecule type" value="Genomic_DNA"/>
</dbReference>
<dbReference type="PATRIC" id="fig|344882.3.peg.2015"/>
<dbReference type="OrthoDB" id="5297623at2"/>
<protein>
    <submittedName>
        <fullName evidence="1">Peroxiredoxin</fullName>
    </submittedName>
</protein>
<organism evidence="1 2">
    <name type="scientific">Pseudoxanthomonas dokdonensis</name>
    <dbReference type="NCBI Taxonomy" id="344882"/>
    <lineage>
        <taxon>Bacteria</taxon>
        <taxon>Pseudomonadati</taxon>
        <taxon>Pseudomonadota</taxon>
        <taxon>Gammaproteobacteria</taxon>
        <taxon>Lysobacterales</taxon>
        <taxon>Lysobacteraceae</taxon>
        <taxon>Pseudoxanthomonas</taxon>
    </lineage>
</organism>
<gene>
    <name evidence="1" type="ORF">ABB29_03430</name>
</gene>
<dbReference type="Proteomes" id="UP000052052">
    <property type="component" value="Unassembled WGS sequence"/>
</dbReference>
<dbReference type="Pfam" id="PF02566">
    <property type="entry name" value="OsmC"/>
    <property type="match status" value="1"/>
</dbReference>
<evidence type="ECO:0000313" key="1">
    <source>
        <dbReference type="EMBL" id="KRG70902.1"/>
    </source>
</evidence>
<dbReference type="STRING" id="344882.ABB29_03430"/>
<comment type="caution">
    <text evidence="1">The sequence shown here is derived from an EMBL/GenBank/DDBJ whole genome shotgun (WGS) entry which is preliminary data.</text>
</comment>
<evidence type="ECO:0000313" key="2">
    <source>
        <dbReference type="Proteomes" id="UP000052052"/>
    </source>
</evidence>
<dbReference type="Gene3D" id="3.30.300.20">
    <property type="match status" value="1"/>
</dbReference>